<proteinExistence type="predicted"/>
<feature type="compositionally biased region" description="Low complexity" evidence="1">
    <location>
        <begin position="39"/>
        <end position="71"/>
    </location>
</feature>
<feature type="compositionally biased region" description="Basic and acidic residues" evidence="1">
    <location>
        <begin position="248"/>
        <end position="262"/>
    </location>
</feature>
<dbReference type="Proteomes" id="UP000182658">
    <property type="component" value="Unassembled WGS sequence"/>
</dbReference>
<gene>
    <name evidence="2" type="ORF">CONLIGDRAFT_699803</name>
</gene>
<feature type="region of interest" description="Disordered" evidence="1">
    <location>
        <begin position="210"/>
        <end position="289"/>
    </location>
</feature>
<dbReference type="EMBL" id="KV875128">
    <property type="protein sequence ID" value="OIW22253.1"/>
    <property type="molecule type" value="Genomic_DNA"/>
</dbReference>
<evidence type="ECO:0000256" key="1">
    <source>
        <dbReference type="SAM" id="MobiDB-lite"/>
    </source>
</evidence>
<dbReference type="InParanoid" id="A0A1J7I440"/>
<dbReference type="AlphaFoldDB" id="A0A1J7I440"/>
<sequence>MGTAPSTMAQPDPQSSPLNPNPSPLAASPQDSAPPPQSPQRDPSQSPEYRPSQSPEHSSPQSPRSRASSLSNPFASGSEDENENNPGAQNQNLPLAGIGPRPPPPAQDNPVQGDQADMRTGRGQLTRMPERDAEVVQEMGLLSAEVNNNSPAIKARWEKLVAVFWAKAKAIQAQGVHGPEERCVSICPHHLSWHKMAIILVNGRDMQLTISPAQKHQRHPRLRRRRRPPHTLVRAGRLPRRGVPGHARPADQDENAGRRLREGAQGGEPQPQRAARERPEPRREQVEDVSVVWARDLHYR</sequence>
<protein>
    <submittedName>
        <fullName evidence="2">Uncharacterized protein</fullName>
    </submittedName>
</protein>
<keyword evidence="3" id="KW-1185">Reference proteome</keyword>
<feature type="compositionally biased region" description="Basic residues" evidence="1">
    <location>
        <begin position="215"/>
        <end position="229"/>
    </location>
</feature>
<evidence type="ECO:0000313" key="3">
    <source>
        <dbReference type="Proteomes" id="UP000182658"/>
    </source>
</evidence>
<feature type="compositionally biased region" description="Basic and acidic residues" evidence="1">
    <location>
        <begin position="274"/>
        <end position="286"/>
    </location>
</feature>
<reference evidence="2 3" key="1">
    <citation type="submission" date="2016-10" db="EMBL/GenBank/DDBJ databases">
        <title>Draft genome sequence of Coniochaeta ligniaria NRRL30616, a lignocellulolytic fungus for bioabatement of inhibitors in plant biomass hydrolysates.</title>
        <authorList>
            <consortium name="DOE Joint Genome Institute"/>
            <person name="Jimenez D.J."/>
            <person name="Hector R.E."/>
            <person name="Riley R."/>
            <person name="Sun H."/>
            <person name="Grigoriev I.V."/>
            <person name="Van Elsas J.D."/>
            <person name="Nichols N.N."/>
        </authorList>
    </citation>
    <scope>NUCLEOTIDE SEQUENCE [LARGE SCALE GENOMIC DNA]</scope>
    <source>
        <strain evidence="2 3">NRRL 30616</strain>
    </source>
</reference>
<accession>A0A1J7I440</accession>
<feature type="compositionally biased region" description="Low complexity" evidence="1">
    <location>
        <begin position="13"/>
        <end position="31"/>
    </location>
</feature>
<organism evidence="2 3">
    <name type="scientific">Coniochaeta ligniaria NRRL 30616</name>
    <dbReference type="NCBI Taxonomy" id="1408157"/>
    <lineage>
        <taxon>Eukaryota</taxon>
        <taxon>Fungi</taxon>
        <taxon>Dikarya</taxon>
        <taxon>Ascomycota</taxon>
        <taxon>Pezizomycotina</taxon>
        <taxon>Sordariomycetes</taxon>
        <taxon>Sordariomycetidae</taxon>
        <taxon>Coniochaetales</taxon>
        <taxon>Coniochaetaceae</taxon>
        <taxon>Coniochaeta</taxon>
    </lineage>
</organism>
<name>A0A1J7I440_9PEZI</name>
<evidence type="ECO:0000313" key="2">
    <source>
        <dbReference type="EMBL" id="OIW22253.1"/>
    </source>
</evidence>
<feature type="region of interest" description="Disordered" evidence="1">
    <location>
        <begin position="1"/>
        <end position="118"/>
    </location>
</feature>